<dbReference type="InterPro" id="IPR000644">
    <property type="entry name" value="CBS_dom"/>
</dbReference>
<dbReference type="InterPro" id="IPR035474">
    <property type="entry name" value="SIS_Kpsf"/>
</dbReference>
<feature type="binding site" evidence="5">
    <location>
        <position position="77"/>
    </location>
    <ligand>
        <name>Zn(2+)</name>
        <dbReference type="ChEBI" id="CHEBI:29105"/>
    </ligand>
</feature>
<dbReference type="InterPro" id="IPR001347">
    <property type="entry name" value="SIS_dom"/>
</dbReference>
<dbReference type="Pfam" id="PF00571">
    <property type="entry name" value="CBS"/>
    <property type="match status" value="2"/>
</dbReference>
<dbReference type="PATRIC" id="fig|1121448.10.peg.3502"/>
<dbReference type="CDD" id="cd05014">
    <property type="entry name" value="SIS_Kpsf"/>
    <property type="match status" value="1"/>
</dbReference>
<dbReference type="PANTHER" id="PTHR42745">
    <property type="match status" value="1"/>
</dbReference>
<reference evidence="10 11" key="1">
    <citation type="journal article" date="2013" name="J. Bacteriol.">
        <title>Roles of HynAB and Ech, the only two hydrogenases found in the model sulfate reducer Desulfovibrio gigas.</title>
        <authorList>
            <person name="Morais-Silva F.O."/>
            <person name="Santos C.I."/>
            <person name="Rodrigues R."/>
            <person name="Pereira I.A."/>
            <person name="Rodrigues-Pousada C."/>
        </authorList>
    </citation>
    <scope>NUCLEOTIDE SEQUENCE [LARGE SCALE GENOMIC DNA]</scope>
    <source>
        <strain evidence="11">ATCC 19364 / DSM 1382 / NCIMB 9332 / VKM B-1759</strain>
        <plasmid evidence="11">Plasmid</plasmid>
    </source>
</reference>
<dbReference type="PANTHER" id="PTHR42745:SF1">
    <property type="entry name" value="ARABINOSE 5-PHOSPHATE ISOMERASE KDSD"/>
    <property type="match status" value="1"/>
</dbReference>
<dbReference type="Gene3D" id="3.40.50.10490">
    <property type="entry name" value="Glucose-6-phosphate isomerase like protein, domain 1"/>
    <property type="match status" value="1"/>
</dbReference>
<proteinExistence type="inferred from homology"/>
<keyword evidence="5" id="KW-0479">Metal-binding</keyword>
<keyword evidence="5" id="KW-0862">Zinc</keyword>
<dbReference type="SMART" id="SM00116">
    <property type="entry name" value="CBS"/>
    <property type="match status" value="2"/>
</dbReference>
<keyword evidence="10" id="KW-0614">Plasmid</keyword>
<protein>
    <submittedName>
        <fullName evidence="10">KpsF/GutQ family protein</fullName>
    </submittedName>
</protein>
<organism evidence="10 11">
    <name type="scientific">Megalodesulfovibrio gigas (strain ATCC 19364 / DSM 1382 / NCIMB 9332 / VKM B-1759)</name>
    <name type="common">Desulfovibrio gigas</name>
    <dbReference type="NCBI Taxonomy" id="1121448"/>
    <lineage>
        <taxon>Bacteria</taxon>
        <taxon>Pseudomonadati</taxon>
        <taxon>Thermodesulfobacteriota</taxon>
        <taxon>Desulfovibrionia</taxon>
        <taxon>Desulfovibrionales</taxon>
        <taxon>Desulfovibrionaceae</taxon>
        <taxon>Megalodesulfovibrio</taxon>
    </lineage>
</organism>
<dbReference type="HOGENOM" id="CLU_040681_13_1_7"/>
<evidence type="ECO:0000259" key="8">
    <source>
        <dbReference type="PROSITE" id="PS51371"/>
    </source>
</evidence>
<dbReference type="FunFam" id="3.40.50.10490:FF:000011">
    <property type="entry name" value="Arabinose 5-phosphate isomerase"/>
    <property type="match status" value="1"/>
</dbReference>
<evidence type="ECO:0000256" key="4">
    <source>
        <dbReference type="PIRNR" id="PIRNR004692"/>
    </source>
</evidence>
<dbReference type="GO" id="GO:0005975">
    <property type="term" value="P:carbohydrate metabolic process"/>
    <property type="evidence" value="ECO:0007669"/>
    <property type="project" value="InterPro"/>
</dbReference>
<evidence type="ECO:0000313" key="11">
    <source>
        <dbReference type="Proteomes" id="UP000016587"/>
    </source>
</evidence>
<geneLocation type="plasmid" evidence="11"/>
<sequence>MIYRMNYLEIGRHILTLEVEGLVAVRESLGEHFTRAAECLVACTGRLVLTGVGKSGLIAKKIASTFSSIGAPSIFLHPVEALHGDLGMVRERDLIIALSNSGETDELLCVMPELAMLGCKSIAITSNLESSLARTVDFPVPVKVPREACILNLTPTASTTAALAVGDAFAACLVQARRFGEKDFRRRHPGGALGRRLSLKLNQVMMRENLPAVHADLPLMRAIKVMDTAGFGTVFVVDDNRRLLGVLTDGDLRRKFVREALNLAAAVSESMTANPRRIMLGSSVAEAMDIMEQHAITVLPVVDEQGLLHGLVHIHDLLGRGKIAFSAL</sequence>
<comment type="similarity">
    <text evidence="1 4">Belongs to the SIS family. GutQ/KpsF subfamily.</text>
</comment>
<dbReference type="PROSITE" id="PS51464">
    <property type="entry name" value="SIS"/>
    <property type="match status" value="1"/>
</dbReference>
<dbReference type="Pfam" id="PF01380">
    <property type="entry name" value="SIS"/>
    <property type="match status" value="1"/>
</dbReference>
<feature type="domain" description="CBS" evidence="8">
    <location>
        <begin position="205"/>
        <end position="263"/>
    </location>
</feature>
<name>T2GGA1_MEGG1</name>
<feature type="site" description="Catalytically relevant" evidence="6">
    <location>
        <position position="188"/>
    </location>
</feature>
<keyword evidence="3 7" id="KW-0129">CBS domain</keyword>
<dbReference type="eggNOG" id="COG0517">
    <property type="taxonomic scope" value="Bacteria"/>
</dbReference>
<feature type="domain" description="SIS" evidence="9">
    <location>
        <begin position="36"/>
        <end position="179"/>
    </location>
</feature>
<dbReference type="Proteomes" id="UP000016587">
    <property type="component" value="Plasmid unnamed"/>
</dbReference>
<dbReference type="RefSeq" id="WP_021758413.1">
    <property type="nucleotide sequence ID" value="NC_022436.1"/>
</dbReference>
<dbReference type="OrthoDB" id="9762536at2"/>
<dbReference type="InterPro" id="IPR046342">
    <property type="entry name" value="CBS_dom_sf"/>
</dbReference>
<feature type="domain" description="CBS" evidence="8">
    <location>
        <begin position="271"/>
        <end position="328"/>
    </location>
</feature>
<dbReference type="Gene3D" id="3.10.580.10">
    <property type="entry name" value="CBS-domain"/>
    <property type="match status" value="1"/>
</dbReference>
<keyword evidence="2" id="KW-0677">Repeat</keyword>
<dbReference type="InterPro" id="IPR050986">
    <property type="entry name" value="GutQ/KpsF_isomerases"/>
</dbReference>
<dbReference type="KEGG" id="dgg:DGI_4012"/>
<dbReference type="GO" id="GO:1901135">
    <property type="term" value="P:carbohydrate derivative metabolic process"/>
    <property type="evidence" value="ECO:0007669"/>
    <property type="project" value="InterPro"/>
</dbReference>
<dbReference type="EMBL" id="CP006586">
    <property type="protein sequence ID" value="AGW15226.1"/>
    <property type="molecule type" value="Genomic_DNA"/>
</dbReference>
<feature type="site" description="Catalytically relevant" evidence="6">
    <location>
        <position position="54"/>
    </location>
</feature>
<dbReference type="GO" id="GO:0019146">
    <property type="term" value="F:arabinose-5-phosphate isomerase activity"/>
    <property type="evidence" value="ECO:0007669"/>
    <property type="project" value="UniProtKB-ARBA"/>
</dbReference>
<evidence type="ECO:0000259" key="9">
    <source>
        <dbReference type="PROSITE" id="PS51464"/>
    </source>
</evidence>
<dbReference type="GO" id="GO:0097367">
    <property type="term" value="F:carbohydrate derivative binding"/>
    <property type="evidence" value="ECO:0007669"/>
    <property type="project" value="InterPro"/>
</dbReference>
<evidence type="ECO:0000256" key="1">
    <source>
        <dbReference type="ARBA" id="ARBA00008165"/>
    </source>
</evidence>
<dbReference type="GO" id="GO:0046872">
    <property type="term" value="F:metal ion binding"/>
    <property type="evidence" value="ECO:0007669"/>
    <property type="project" value="UniProtKB-KW"/>
</dbReference>
<evidence type="ECO:0000256" key="7">
    <source>
        <dbReference type="PROSITE-ProRule" id="PRU00703"/>
    </source>
</evidence>
<dbReference type="PIRSF" id="PIRSF004692">
    <property type="entry name" value="KdsD_KpsF"/>
    <property type="match status" value="1"/>
</dbReference>
<dbReference type="PROSITE" id="PS51371">
    <property type="entry name" value="CBS"/>
    <property type="match status" value="2"/>
</dbReference>
<evidence type="ECO:0000256" key="2">
    <source>
        <dbReference type="ARBA" id="ARBA00022737"/>
    </source>
</evidence>
<evidence type="ECO:0000313" key="10">
    <source>
        <dbReference type="EMBL" id="AGW15226.1"/>
    </source>
</evidence>
<dbReference type="AlphaFoldDB" id="T2GGA1"/>
<evidence type="ECO:0000256" key="6">
    <source>
        <dbReference type="PIRSR" id="PIRSR004692-3"/>
    </source>
</evidence>
<dbReference type="CDD" id="cd04604">
    <property type="entry name" value="CBS_pair_SIS_assoc"/>
    <property type="match status" value="1"/>
</dbReference>
<dbReference type="NCBIfam" id="TIGR00393">
    <property type="entry name" value="kpsF"/>
    <property type="match status" value="1"/>
</dbReference>
<dbReference type="InterPro" id="IPR046348">
    <property type="entry name" value="SIS_dom_sf"/>
</dbReference>
<dbReference type="InterPro" id="IPR004800">
    <property type="entry name" value="KdsD/KpsF-type"/>
</dbReference>
<feature type="site" description="Catalytically relevant" evidence="6">
    <location>
        <position position="106"/>
    </location>
</feature>
<dbReference type="SUPFAM" id="SSF53697">
    <property type="entry name" value="SIS domain"/>
    <property type="match status" value="1"/>
</dbReference>
<gene>
    <name evidence="10" type="primary">kpsF</name>
    <name evidence="10" type="ORF">DGI_4012</name>
</gene>
<keyword evidence="11" id="KW-1185">Reference proteome</keyword>
<feature type="site" description="Catalytically relevant" evidence="6">
    <location>
        <position position="147"/>
    </location>
</feature>
<evidence type="ECO:0000256" key="5">
    <source>
        <dbReference type="PIRSR" id="PIRSR004692-2"/>
    </source>
</evidence>
<reference evidence="11" key="2">
    <citation type="submission" date="2013-07" db="EMBL/GenBank/DDBJ databases">
        <authorList>
            <person name="Morais-Silva F.O."/>
            <person name="Rezende A.M."/>
            <person name="Pimentel C."/>
            <person name="Resende D.M."/>
            <person name="Santos C.I."/>
            <person name="Clemente C."/>
            <person name="de Oliveira L.M."/>
            <person name="da Silva S.M."/>
            <person name="Costa D.A."/>
            <person name="Varela-Raposo A."/>
            <person name="Horacio E.C.A."/>
            <person name="Matos M."/>
            <person name="Flores O."/>
            <person name="Ruiz J.C."/>
            <person name="Rodrigues-Pousada C."/>
        </authorList>
    </citation>
    <scope>NUCLEOTIDE SEQUENCE [LARGE SCALE GENOMIC DNA]</scope>
    <source>
        <strain evidence="11">ATCC 19364 / DSM 1382 / NCIMB 9332 / VKM B-1759</strain>
        <plasmid evidence="11">Plasmid</plasmid>
    </source>
</reference>
<dbReference type="eggNOG" id="COG0794">
    <property type="taxonomic scope" value="Bacteria"/>
</dbReference>
<accession>T2GGA1</accession>
<evidence type="ECO:0000256" key="3">
    <source>
        <dbReference type="ARBA" id="ARBA00023122"/>
    </source>
</evidence>